<organism evidence="4 5">
    <name type="scientific">Pristionchus fissidentatus</name>
    <dbReference type="NCBI Taxonomy" id="1538716"/>
    <lineage>
        <taxon>Eukaryota</taxon>
        <taxon>Metazoa</taxon>
        <taxon>Ecdysozoa</taxon>
        <taxon>Nematoda</taxon>
        <taxon>Chromadorea</taxon>
        <taxon>Rhabditida</taxon>
        <taxon>Rhabditina</taxon>
        <taxon>Diplogasteromorpha</taxon>
        <taxon>Diplogasteroidea</taxon>
        <taxon>Neodiplogasteridae</taxon>
        <taxon>Pristionchus</taxon>
    </lineage>
</organism>
<dbReference type="AlphaFoldDB" id="A0AAV5VWK7"/>
<evidence type="ECO:0000256" key="1">
    <source>
        <dbReference type="RuleBase" id="RU003425"/>
    </source>
</evidence>
<feature type="non-terminal residue" evidence="4">
    <location>
        <position position="189"/>
    </location>
</feature>
<evidence type="ECO:0000259" key="3">
    <source>
        <dbReference type="PROSITE" id="PS50202"/>
    </source>
</evidence>
<gene>
    <name evidence="4" type="ORF">PFISCL1PPCAC_15090</name>
</gene>
<keyword evidence="5" id="KW-1185">Reference proteome</keyword>
<sequence>MASPAATAAATAVPSMVAAPSAGPIGIKKPLNLANKPGEPAFQLKIEPADHVVMNWTKGITSTIDLKVTNSTPDPHSFKVKCTDNNMFRVRPPLGFIEAGQSLTIKVFQTSSEIPEENRHFFAIYHKKSTVDEAKKQPRNVWKPDTKPDGVVRLLAVFKNVPAGPVTPEKKADEKKEEKKDEKKPDEKQ</sequence>
<dbReference type="EMBL" id="BTSY01000004">
    <property type="protein sequence ID" value="GMT23793.1"/>
    <property type="molecule type" value="Genomic_DNA"/>
</dbReference>
<dbReference type="PANTHER" id="PTHR21513:SF19">
    <property type="entry name" value="MAJOR SPERM PROTEIN"/>
    <property type="match status" value="1"/>
</dbReference>
<keyword evidence="1" id="KW-0963">Cytoplasm</keyword>
<name>A0AAV5VWK7_9BILA</name>
<comment type="function">
    <text evidence="1">Central component in molecular interactions underlying sperm crawling. Forms an extensive filament system that extends from sperm villipoda, along the leading edge of the pseudopod.</text>
</comment>
<proteinExistence type="predicted"/>
<dbReference type="Gene3D" id="2.60.40.10">
    <property type="entry name" value="Immunoglobulins"/>
    <property type="match status" value="1"/>
</dbReference>
<evidence type="ECO:0000256" key="2">
    <source>
        <dbReference type="SAM" id="MobiDB-lite"/>
    </source>
</evidence>
<reference evidence="4" key="1">
    <citation type="submission" date="2023-10" db="EMBL/GenBank/DDBJ databases">
        <title>Genome assembly of Pristionchus species.</title>
        <authorList>
            <person name="Yoshida K."/>
            <person name="Sommer R.J."/>
        </authorList>
    </citation>
    <scope>NUCLEOTIDE SEQUENCE</scope>
    <source>
        <strain evidence="4">RS5133</strain>
    </source>
</reference>
<dbReference type="PROSITE" id="PS50202">
    <property type="entry name" value="MSP"/>
    <property type="match status" value="1"/>
</dbReference>
<feature type="compositionally biased region" description="Basic and acidic residues" evidence="2">
    <location>
        <begin position="168"/>
        <end position="189"/>
    </location>
</feature>
<comment type="caution">
    <text evidence="4">The sequence shown here is derived from an EMBL/GenBank/DDBJ whole genome shotgun (WGS) entry which is preliminary data.</text>
</comment>
<evidence type="ECO:0000313" key="4">
    <source>
        <dbReference type="EMBL" id="GMT23793.1"/>
    </source>
</evidence>
<protein>
    <recommendedName>
        <fullName evidence="1">Major sperm protein</fullName>
    </recommendedName>
</protein>
<evidence type="ECO:0000313" key="5">
    <source>
        <dbReference type="Proteomes" id="UP001432322"/>
    </source>
</evidence>
<feature type="region of interest" description="Disordered" evidence="2">
    <location>
        <begin position="163"/>
        <end position="189"/>
    </location>
</feature>
<accession>A0AAV5VWK7</accession>
<dbReference type="SUPFAM" id="SSF49354">
    <property type="entry name" value="PapD-like"/>
    <property type="match status" value="1"/>
</dbReference>
<dbReference type="PANTHER" id="PTHR21513">
    <property type="entry name" value="MAJOR SPERM PROTEIN"/>
    <property type="match status" value="1"/>
</dbReference>
<keyword evidence="1" id="KW-0206">Cytoskeleton</keyword>
<dbReference type="Proteomes" id="UP001432322">
    <property type="component" value="Unassembled WGS sequence"/>
</dbReference>
<dbReference type="Pfam" id="PF00635">
    <property type="entry name" value="Motile_Sperm"/>
    <property type="match status" value="1"/>
</dbReference>
<dbReference type="InterPro" id="IPR008962">
    <property type="entry name" value="PapD-like_sf"/>
</dbReference>
<dbReference type="InterPro" id="IPR000535">
    <property type="entry name" value="MSP_dom"/>
</dbReference>
<dbReference type="InterPro" id="IPR013783">
    <property type="entry name" value="Ig-like_fold"/>
</dbReference>
<feature type="domain" description="MSP" evidence="3">
    <location>
        <begin position="43"/>
        <end position="160"/>
    </location>
</feature>